<evidence type="ECO:0000256" key="17">
    <source>
        <dbReference type="ARBA" id="ARBA00023136"/>
    </source>
</evidence>
<comment type="caution">
    <text evidence="26">The sequence shown here is derived from an EMBL/GenBank/DDBJ whole genome shotgun (WGS) entry which is preliminary data.</text>
</comment>
<evidence type="ECO:0000256" key="7">
    <source>
        <dbReference type="ARBA" id="ARBA00022553"/>
    </source>
</evidence>
<dbReference type="Pfam" id="PF08263">
    <property type="entry name" value="LRRNT_2"/>
    <property type="match status" value="1"/>
</dbReference>
<feature type="chain" id="PRO_5044864461" description="non-specific serine/threonine protein kinase" evidence="24">
    <location>
        <begin position="31"/>
        <end position="1023"/>
    </location>
</feature>
<dbReference type="InterPro" id="IPR001611">
    <property type="entry name" value="Leu-rich_rpt"/>
</dbReference>
<keyword evidence="15 22" id="KW-0067">ATP-binding</keyword>
<dbReference type="InterPro" id="IPR017441">
    <property type="entry name" value="Protein_kinase_ATP_BS"/>
</dbReference>
<evidence type="ECO:0000259" key="25">
    <source>
        <dbReference type="PROSITE" id="PS50011"/>
    </source>
</evidence>
<evidence type="ECO:0000256" key="22">
    <source>
        <dbReference type="PROSITE-ProRule" id="PRU10141"/>
    </source>
</evidence>
<keyword evidence="14" id="KW-0418">Kinase</keyword>
<dbReference type="Gene3D" id="3.80.10.10">
    <property type="entry name" value="Ribonuclease Inhibitor"/>
    <property type="match status" value="3"/>
</dbReference>
<dbReference type="SMART" id="SM00369">
    <property type="entry name" value="LRR_TYP"/>
    <property type="match status" value="10"/>
</dbReference>
<dbReference type="InterPro" id="IPR055414">
    <property type="entry name" value="LRR_R13L4/SHOC2-like"/>
</dbReference>
<dbReference type="Pfam" id="PF23598">
    <property type="entry name" value="LRR_14"/>
    <property type="match status" value="1"/>
</dbReference>
<dbReference type="PROSITE" id="PS00108">
    <property type="entry name" value="PROTEIN_KINASE_ST"/>
    <property type="match status" value="1"/>
</dbReference>
<dbReference type="PANTHER" id="PTHR27008">
    <property type="entry name" value="OS04G0122200 PROTEIN"/>
    <property type="match status" value="1"/>
</dbReference>
<evidence type="ECO:0000256" key="16">
    <source>
        <dbReference type="ARBA" id="ARBA00022989"/>
    </source>
</evidence>
<dbReference type="InterPro" id="IPR000719">
    <property type="entry name" value="Prot_kinase_dom"/>
</dbReference>
<dbReference type="FunFam" id="1.10.510.10:FF:000358">
    <property type="entry name" value="Putative leucine-rich repeat receptor-like serine/threonine-protein kinase"/>
    <property type="match status" value="1"/>
</dbReference>
<feature type="signal peptide" evidence="24">
    <location>
        <begin position="1"/>
        <end position="30"/>
    </location>
</feature>
<proteinExistence type="inferred from homology"/>
<dbReference type="Pfam" id="PF13855">
    <property type="entry name" value="LRR_8"/>
    <property type="match status" value="1"/>
</dbReference>
<keyword evidence="9" id="KW-0808">Transferase</keyword>
<evidence type="ECO:0000256" key="19">
    <source>
        <dbReference type="ARBA" id="ARBA00023180"/>
    </source>
</evidence>
<dbReference type="GO" id="GO:0005524">
    <property type="term" value="F:ATP binding"/>
    <property type="evidence" value="ECO:0007669"/>
    <property type="project" value="UniProtKB-UniRule"/>
</dbReference>
<keyword evidence="13 22" id="KW-0547">Nucleotide-binding</keyword>
<dbReference type="SMART" id="SM00220">
    <property type="entry name" value="S_TKc"/>
    <property type="match status" value="1"/>
</dbReference>
<evidence type="ECO:0000256" key="2">
    <source>
        <dbReference type="ARBA" id="ARBA00004479"/>
    </source>
</evidence>
<evidence type="ECO:0000256" key="13">
    <source>
        <dbReference type="ARBA" id="ARBA00022741"/>
    </source>
</evidence>
<evidence type="ECO:0000256" key="8">
    <source>
        <dbReference type="ARBA" id="ARBA00022614"/>
    </source>
</evidence>
<keyword evidence="11 24" id="KW-0732">Signal</keyword>
<dbReference type="InterPro" id="IPR008271">
    <property type="entry name" value="Ser/Thr_kinase_AS"/>
</dbReference>
<dbReference type="GO" id="GO:0004674">
    <property type="term" value="F:protein serine/threonine kinase activity"/>
    <property type="evidence" value="ECO:0007669"/>
    <property type="project" value="UniProtKB-KW"/>
</dbReference>
<evidence type="ECO:0000313" key="26">
    <source>
        <dbReference type="EMBL" id="CAK9135876.1"/>
    </source>
</evidence>
<keyword evidence="19" id="KW-0325">Glycoprotein</keyword>
<dbReference type="GO" id="GO:0006952">
    <property type="term" value="P:defense response"/>
    <property type="evidence" value="ECO:0007669"/>
    <property type="project" value="UniProtKB-ARBA"/>
</dbReference>
<dbReference type="GO" id="GO:0051707">
    <property type="term" value="P:response to other organism"/>
    <property type="evidence" value="ECO:0007669"/>
    <property type="project" value="UniProtKB-ARBA"/>
</dbReference>
<keyword evidence="6" id="KW-0723">Serine/threonine-protein kinase</keyword>
<gene>
    <name evidence="26" type="ORF">ILEXP_LOCUS2834</name>
</gene>
<evidence type="ECO:0000256" key="9">
    <source>
        <dbReference type="ARBA" id="ARBA00022679"/>
    </source>
</evidence>
<evidence type="ECO:0000256" key="11">
    <source>
        <dbReference type="ARBA" id="ARBA00022729"/>
    </source>
</evidence>
<evidence type="ECO:0000256" key="24">
    <source>
        <dbReference type="SAM" id="SignalP"/>
    </source>
</evidence>
<dbReference type="Proteomes" id="UP001642360">
    <property type="component" value="Unassembled WGS sequence"/>
</dbReference>
<dbReference type="FunFam" id="3.30.200.20:FF:000432">
    <property type="entry name" value="LRR receptor-like serine/threonine-protein kinase EFR"/>
    <property type="match status" value="1"/>
</dbReference>
<keyword evidence="18" id="KW-0675">Receptor</keyword>
<evidence type="ECO:0000256" key="20">
    <source>
        <dbReference type="ARBA" id="ARBA00047899"/>
    </source>
</evidence>
<comment type="catalytic activity">
    <reaction evidence="21">
        <text>L-seryl-[protein] + ATP = O-phospho-L-seryl-[protein] + ADP + H(+)</text>
        <dbReference type="Rhea" id="RHEA:17989"/>
        <dbReference type="Rhea" id="RHEA-COMP:9863"/>
        <dbReference type="Rhea" id="RHEA-COMP:11604"/>
        <dbReference type="ChEBI" id="CHEBI:15378"/>
        <dbReference type="ChEBI" id="CHEBI:29999"/>
        <dbReference type="ChEBI" id="CHEBI:30616"/>
        <dbReference type="ChEBI" id="CHEBI:83421"/>
        <dbReference type="ChEBI" id="CHEBI:456216"/>
        <dbReference type="EC" id="2.7.11.1"/>
    </reaction>
</comment>
<evidence type="ECO:0000256" key="12">
    <source>
        <dbReference type="ARBA" id="ARBA00022737"/>
    </source>
</evidence>
<keyword evidence="16 23" id="KW-1133">Transmembrane helix</keyword>
<dbReference type="Gene3D" id="1.10.510.10">
    <property type="entry name" value="Transferase(Phosphotransferase) domain 1"/>
    <property type="match status" value="1"/>
</dbReference>
<keyword evidence="27" id="KW-1185">Reference proteome</keyword>
<keyword evidence="12" id="KW-0677">Repeat</keyword>
<sequence>MSPLSFHAVHVQKSCFAMIMLLHFVSSLTATPRNKTETDRLALLAIKEKITDDPQGVVSSWNASSHFCDWEGVICGRQRSRVIIIDVAFGGLAGTISPYIGNLTFLRGLRLQNNTFHGEIPRELGRLFRLRELRLSNNSFEGEIPATLSRCSELTYLDVGNNNLVGGLPKELCTLSKLTILAIHSNSLTGGISSFIGNLTSLKSLSASNNHFEGSIPDVFGQLRNLREVRLSKNNLSGIIPPSIYNLSALTVLSLGYNQLHGSLQQGIGMMLQHLQILHLQGNLFAGPLPLSVSNLTELESLDLQFNFFTGKITTNFGDLKKIRHVLLVSNNFGSGEPDEMNFITSMINCSNLEKLCLLDNQFEGVLPKSVGNFSTKLLALILGRNFLHGTLPPTLGNLINLDWLSLEENGFTGIIPTSLGNLQKLGKLALGRNYFSGIIPDSIGNLSRLIELRLENNRLEGTLPSSLGNCQKLLLLDLSQNNLSGTIPKQIFTLSFLSISLNLSQNHLLGPLPSEVGNLKSLVDLDVSDNNISSDIPSSLSSCTSLVYLHLEGNSFHGSIPASLKSLRGLLTFDLSRNNLSGQIPEFLGQLSLATLNLSYNNFEGEVPIKGVFTNSSTMSVVGNNRICGGISELQLPRCTNKKIKDKMHLVYILIISATSTLVGITLVSCLIFCWLKKKSKAPSTGSSIREGLLRVSYEGLLKATSGFSPVNLLGVGSFGSVYKGILNQEGSIIAVKVLDLQRRGASKSFMAECEALRNIRHRNLVKIITSCASVDFQGNDFKALVYEFMPNGNLERWLHSSAKSNDRQNELPSLNLLQRINIAIDVASALDYLHNHCQKPIIHCDLKPSNILIDHDMVAHVGDFGLARFHPRITNTIQRSSNGISGTIGYTAPEYGIGSEISTKGDVYSYGICLLEMMTVKRPTDDMFQEGLNLHNFARMALPDNVIKIVDQVPLMNNEEEASVTENNTRQSQSIAKKMEECLTSVVKIGVACSVESPQDRMNINDVVHELQSVRDKLSQH</sequence>
<protein>
    <recommendedName>
        <fullName evidence="4">non-specific serine/threonine protein kinase</fullName>
        <ecNumber evidence="4">2.7.11.1</ecNumber>
    </recommendedName>
</protein>
<keyword evidence="17 23" id="KW-0472">Membrane</keyword>
<name>A0ABC8QT04_9AQUA</name>
<keyword evidence="7" id="KW-0597">Phosphoprotein</keyword>
<dbReference type="InterPro" id="IPR011009">
    <property type="entry name" value="Kinase-like_dom_sf"/>
</dbReference>
<comment type="similarity">
    <text evidence="3">Belongs to the protein kinase superfamily. Ser/Thr protein kinase family.</text>
</comment>
<dbReference type="InterPro" id="IPR051809">
    <property type="entry name" value="Plant_receptor-like_S/T_kinase"/>
</dbReference>
<keyword evidence="8" id="KW-0433">Leucine-rich repeat</keyword>
<dbReference type="PROSITE" id="PS00107">
    <property type="entry name" value="PROTEIN_KINASE_ATP"/>
    <property type="match status" value="1"/>
</dbReference>
<evidence type="ECO:0000256" key="6">
    <source>
        <dbReference type="ARBA" id="ARBA00022527"/>
    </source>
</evidence>
<dbReference type="EC" id="2.7.11.1" evidence="4"/>
<dbReference type="PANTHER" id="PTHR27008:SF596">
    <property type="entry name" value="OS02G0215500 PROTEIN"/>
    <property type="match status" value="1"/>
</dbReference>
<evidence type="ECO:0000256" key="23">
    <source>
        <dbReference type="SAM" id="Phobius"/>
    </source>
</evidence>
<dbReference type="SUPFAM" id="SSF56112">
    <property type="entry name" value="Protein kinase-like (PK-like)"/>
    <property type="match status" value="1"/>
</dbReference>
<evidence type="ECO:0000256" key="3">
    <source>
        <dbReference type="ARBA" id="ARBA00008684"/>
    </source>
</evidence>
<comment type="subcellular location">
    <subcellularLocation>
        <location evidence="1">Cell membrane</location>
        <topology evidence="1">Single-pass membrane protein</topology>
    </subcellularLocation>
    <subcellularLocation>
        <location evidence="2">Membrane</location>
        <topology evidence="2">Single-pass type I membrane protein</topology>
    </subcellularLocation>
</comment>
<dbReference type="AlphaFoldDB" id="A0ABC8QT04"/>
<dbReference type="GO" id="GO:0005886">
    <property type="term" value="C:plasma membrane"/>
    <property type="evidence" value="ECO:0007669"/>
    <property type="project" value="UniProtKB-SubCell"/>
</dbReference>
<keyword evidence="5" id="KW-1003">Cell membrane</keyword>
<accession>A0ABC8QT04</accession>
<comment type="catalytic activity">
    <reaction evidence="20">
        <text>L-threonyl-[protein] + ATP = O-phospho-L-threonyl-[protein] + ADP + H(+)</text>
        <dbReference type="Rhea" id="RHEA:46608"/>
        <dbReference type="Rhea" id="RHEA-COMP:11060"/>
        <dbReference type="Rhea" id="RHEA-COMP:11605"/>
        <dbReference type="ChEBI" id="CHEBI:15378"/>
        <dbReference type="ChEBI" id="CHEBI:30013"/>
        <dbReference type="ChEBI" id="CHEBI:30616"/>
        <dbReference type="ChEBI" id="CHEBI:61977"/>
        <dbReference type="ChEBI" id="CHEBI:456216"/>
        <dbReference type="EC" id="2.7.11.1"/>
    </reaction>
</comment>
<dbReference type="FunFam" id="3.80.10.10:FF:000288">
    <property type="entry name" value="LRR receptor-like serine/threonine-protein kinase EFR"/>
    <property type="match status" value="1"/>
</dbReference>
<dbReference type="Pfam" id="PF00069">
    <property type="entry name" value="Pkinase"/>
    <property type="match status" value="1"/>
</dbReference>
<keyword evidence="10 23" id="KW-0812">Transmembrane</keyword>
<evidence type="ECO:0000256" key="5">
    <source>
        <dbReference type="ARBA" id="ARBA00022475"/>
    </source>
</evidence>
<feature type="domain" description="Protein kinase" evidence="25">
    <location>
        <begin position="709"/>
        <end position="1023"/>
    </location>
</feature>
<evidence type="ECO:0000256" key="14">
    <source>
        <dbReference type="ARBA" id="ARBA00022777"/>
    </source>
</evidence>
<evidence type="ECO:0000256" key="4">
    <source>
        <dbReference type="ARBA" id="ARBA00012513"/>
    </source>
</evidence>
<dbReference type="Pfam" id="PF00560">
    <property type="entry name" value="LRR_1"/>
    <property type="match status" value="5"/>
</dbReference>
<dbReference type="InterPro" id="IPR013210">
    <property type="entry name" value="LRR_N_plant-typ"/>
</dbReference>
<dbReference type="EMBL" id="CAUOFW020000725">
    <property type="protein sequence ID" value="CAK9135876.1"/>
    <property type="molecule type" value="Genomic_DNA"/>
</dbReference>
<dbReference type="PROSITE" id="PS50011">
    <property type="entry name" value="PROTEIN_KINASE_DOM"/>
    <property type="match status" value="1"/>
</dbReference>
<reference evidence="26 27" key="1">
    <citation type="submission" date="2024-02" db="EMBL/GenBank/DDBJ databases">
        <authorList>
            <person name="Vignale AGUSTIN F."/>
            <person name="Sosa J E."/>
            <person name="Modenutti C."/>
        </authorList>
    </citation>
    <scope>NUCLEOTIDE SEQUENCE [LARGE SCALE GENOMIC DNA]</scope>
</reference>
<dbReference type="FunFam" id="3.80.10.10:FF:000095">
    <property type="entry name" value="LRR receptor-like serine/threonine-protein kinase GSO1"/>
    <property type="match status" value="1"/>
</dbReference>
<dbReference type="InterPro" id="IPR032675">
    <property type="entry name" value="LRR_dom_sf"/>
</dbReference>
<feature type="transmembrane region" description="Helical" evidence="23">
    <location>
        <begin position="651"/>
        <end position="677"/>
    </location>
</feature>
<organism evidence="26 27">
    <name type="scientific">Ilex paraguariensis</name>
    <name type="common">yerba mate</name>
    <dbReference type="NCBI Taxonomy" id="185542"/>
    <lineage>
        <taxon>Eukaryota</taxon>
        <taxon>Viridiplantae</taxon>
        <taxon>Streptophyta</taxon>
        <taxon>Embryophyta</taxon>
        <taxon>Tracheophyta</taxon>
        <taxon>Spermatophyta</taxon>
        <taxon>Magnoliopsida</taxon>
        <taxon>eudicotyledons</taxon>
        <taxon>Gunneridae</taxon>
        <taxon>Pentapetalae</taxon>
        <taxon>asterids</taxon>
        <taxon>campanulids</taxon>
        <taxon>Aquifoliales</taxon>
        <taxon>Aquifoliaceae</taxon>
        <taxon>Ilex</taxon>
    </lineage>
</organism>
<evidence type="ECO:0000313" key="27">
    <source>
        <dbReference type="Proteomes" id="UP001642360"/>
    </source>
</evidence>
<evidence type="ECO:0000256" key="1">
    <source>
        <dbReference type="ARBA" id="ARBA00004162"/>
    </source>
</evidence>
<feature type="binding site" evidence="22">
    <location>
        <position position="738"/>
    </location>
    <ligand>
        <name>ATP</name>
        <dbReference type="ChEBI" id="CHEBI:30616"/>
    </ligand>
</feature>
<dbReference type="SUPFAM" id="SSF52058">
    <property type="entry name" value="L domain-like"/>
    <property type="match status" value="2"/>
</dbReference>
<evidence type="ECO:0000256" key="10">
    <source>
        <dbReference type="ARBA" id="ARBA00022692"/>
    </source>
</evidence>
<evidence type="ECO:0000256" key="21">
    <source>
        <dbReference type="ARBA" id="ARBA00048679"/>
    </source>
</evidence>
<evidence type="ECO:0000256" key="18">
    <source>
        <dbReference type="ARBA" id="ARBA00023170"/>
    </source>
</evidence>
<dbReference type="Gene3D" id="3.30.200.20">
    <property type="entry name" value="Phosphorylase Kinase, domain 1"/>
    <property type="match status" value="1"/>
</dbReference>
<dbReference type="InterPro" id="IPR003591">
    <property type="entry name" value="Leu-rich_rpt_typical-subtyp"/>
</dbReference>
<evidence type="ECO:0000256" key="15">
    <source>
        <dbReference type="ARBA" id="ARBA00022840"/>
    </source>
</evidence>